<gene>
    <name evidence="2" type="ORF">GEAMG1_2265</name>
</gene>
<name>A0ABN8HH18_9BACT</name>
<keyword evidence="3" id="KW-1185">Reference proteome</keyword>
<sequence>MFPLFALLASVFVLFPGVARAEWTPLIQAADFTGIRTDVLATAGGIISVILIICGLGILIRSLGR</sequence>
<keyword evidence="1" id="KW-0472">Membrane</keyword>
<organism evidence="2 3">
    <name type="scientific">Trichlorobacter ammonificans</name>
    <dbReference type="NCBI Taxonomy" id="2916410"/>
    <lineage>
        <taxon>Bacteria</taxon>
        <taxon>Pseudomonadati</taxon>
        <taxon>Thermodesulfobacteriota</taxon>
        <taxon>Desulfuromonadia</taxon>
        <taxon>Geobacterales</taxon>
        <taxon>Geobacteraceae</taxon>
        <taxon>Trichlorobacter</taxon>
    </lineage>
</organism>
<evidence type="ECO:0000313" key="3">
    <source>
        <dbReference type="Proteomes" id="UP001295463"/>
    </source>
</evidence>
<accession>A0ABN8HH18</accession>
<proteinExistence type="predicted"/>
<dbReference type="EMBL" id="OW150024">
    <property type="protein sequence ID" value="CAH2032101.1"/>
    <property type="molecule type" value="Genomic_DNA"/>
</dbReference>
<keyword evidence="1" id="KW-1133">Transmembrane helix</keyword>
<dbReference type="RefSeq" id="WP_305732875.1">
    <property type="nucleotide sequence ID" value="NZ_OW150024.1"/>
</dbReference>
<protein>
    <submittedName>
        <fullName evidence="2">Uncharacterized protein</fullName>
    </submittedName>
</protein>
<evidence type="ECO:0000313" key="2">
    <source>
        <dbReference type="EMBL" id="CAH2032101.1"/>
    </source>
</evidence>
<feature type="transmembrane region" description="Helical" evidence="1">
    <location>
        <begin position="40"/>
        <end position="60"/>
    </location>
</feature>
<dbReference type="Proteomes" id="UP001295463">
    <property type="component" value="Chromosome"/>
</dbReference>
<keyword evidence="1" id="KW-0812">Transmembrane</keyword>
<reference evidence="2 3" key="1">
    <citation type="submission" date="2022-03" db="EMBL/GenBank/DDBJ databases">
        <authorList>
            <person name="Koch H."/>
        </authorList>
    </citation>
    <scope>NUCLEOTIDE SEQUENCE [LARGE SCALE GENOMIC DNA]</scope>
    <source>
        <strain evidence="2 3">G1</strain>
    </source>
</reference>
<evidence type="ECO:0000256" key="1">
    <source>
        <dbReference type="SAM" id="Phobius"/>
    </source>
</evidence>